<reference evidence="1" key="1">
    <citation type="submission" date="2018-11" db="EMBL/GenBank/DDBJ databases">
        <authorList>
            <person name="Alioto T."/>
            <person name="Alioto T."/>
        </authorList>
    </citation>
    <scope>NUCLEOTIDE SEQUENCE</scope>
</reference>
<keyword evidence="2" id="KW-1185">Reference proteome</keyword>
<evidence type="ECO:0000313" key="2">
    <source>
        <dbReference type="Proteomes" id="UP000596742"/>
    </source>
</evidence>
<name>A0A8B6DQX5_MYTGA</name>
<dbReference type="Proteomes" id="UP000596742">
    <property type="component" value="Unassembled WGS sequence"/>
</dbReference>
<protein>
    <submittedName>
        <fullName evidence="1">Uncharacterized protein</fullName>
    </submittedName>
</protein>
<sequence length="355" mass="41146">MVSLLKESRRLFFNINLNLSKINTIRKLSFSASSPFIDEALKQCKNNNIDLVPYRIRGYVLGNRFSNAIVDMVQYLEDSDGCVRDPSSVTEEEKENVSVFTSSLKFSSLYKKGFDSIQRKNKRDRDPQFISDELMQFAVQSFICGFLIDKEYHEQCLRSVLETSDERKITVLLANHLLSRLIATSPGHTYCITDDHWWQYELCPCDEQCGDKIWYGNSGIGTELLWYGKPDIMLFPLGGNCSIVIPKDKNLENLLENEEQQVDTDIKKELTSLREHSNVSQFVAQAITFSFYQKRFQLLKPHYYQPRVTLIPTIAISDKCFDVYMYDTDNDILLRNEGDPIPHCGIIYKIHLKQH</sequence>
<dbReference type="OrthoDB" id="6055220at2759"/>
<accession>A0A8B6DQX5</accession>
<comment type="caution">
    <text evidence="1">The sequence shown here is derived from an EMBL/GenBank/DDBJ whole genome shotgun (WGS) entry which is preliminary data.</text>
</comment>
<organism evidence="1 2">
    <name type="scientific">Mytilus galloprovincialis</name>
    <name type="common">Mediterranean mussel</name>
    <dbReference type="NCBI Taxonomy" id="29158"/>
    <lineage>
        <taxon>Eukaryota</taxon>
        <taxon>Metazoa</taxon>
        <taxon>Spiralia</taxon>
        <taxon>Lophotrochozoa</taxon>
        <taxon>Mollusca</taxon>
        <taxon>Bivalvia</taxon>
        <taxon>Autobranchia</taxon>
        <taxon>Pteriomorphia</taxon>
        <taxon>Mytilida</taxon>
        <taxon>Mytiloidea</taxon>
        <taxon>Mytilidae</taxon>
        <taxon>Mytilinae</taxon>
        <taxon>Mytilus</taxon>
    </lineage>
</organism>
<gene>
    <name evidence="1" type="ORF">MGAL_10B020376</name>
</gene>
<proteinExistence type="predicted"/>
<dbReference type="AlphaFoldDB" id="A0A8B6DQX5"/>
<evidence type="ECO:0000313" key="1">
    <source>
        <dbReference type="EMBL" id="VDI22853.1"/>
    </source>
</evidence>
<dbReference type="EMBL" id="UYJE01003843">
    <property type="protein sequence ID" value="VDI22853.1"/>
    <property type="molecule type" value="Genomic_DNA"/>
</dbReference>